<feature type="domain" description="DUF6916" evidence="1">
    <location>
        <begin position="29"/>
        <end position="110"/>
    </location>
</feature>
<evidence type="ECO:0000313" key="3">
    <source>
        <dbReference type="Proteomes" id="UP001143480"/>
    </source>
</evidence>
<comment type="caution">
    <text evidence="2">The sequence shown here is derived from an EMBL/GenBank/DDBJ whole genome shotgun (WGS) entry which is preliminary data.</text>
</comment>
<dbReference type="EMBL" id="BSFP01000009">
    <property type="protein sequence ID" value="GLL00594.1"/>
    <property type="molecule type" value="Genomic_DNA"/>
</dbReference>
<proteinExistence type="predicted"/>
<name>A0A9W6KJD5_9ACTN</name>
<dbReference type="RefSeq" id="WP_223094737.1">
    <property type="nucleotide sequence ID" value="NZ_BAAAXA010000001.1"/>
</dbReference>
<sequence length="116" mass="11936">MVSRRETLVAGVSAAAGIALVAQASRPLLSRARFAPLTGAGFELEALDGSKARHAVTLRDVAGTEHAFTLGFAASAGVGEGLFRVHHPDLPPVELFIAPVGPDGGRLEAVVNRSGR</sequence>
<reference evidence="2" key="2">
    <citation type="submission" date="2023-01" db="EMBL/GenBank/DDBJ databases">
        <authorList>
            <person name="Sun Q."/>
            <person name="Evtushenko L."/>
        </authorList>
    </citation>
    <scope>NUCLEOTIDE SEQUENCE</scope>
    <source>
        <strain evidence="2">VKM Ac-1321</strain>
    </source>
</reference>
<dbReference type="Pfam" id="PF21880">
    <property type="entry name" value="DUF6916"/>
    <property type="match status" value="1"/>
</dbReference>
<reference evidence="2" key="1">
    <citation type="journal article" date="2014" name="Int. J. Syst. Evol. Microbiol.">
        <title>Complete genome sequence of Corynebacterium casei LMG S-19264T (=DSM 44701T), isolated from a smear-ripened cheese.</title>
        <authorList>
            <consortium name="US DOE Joint Genome Institute (JGI-PGF)"/>
            <person name="Walter F."/>
            <person name="Albersmeier A."/>
            <person name="Kalinowski J."/>
            <person name="Ruckert C."/>
        </authorList>
    </citation>
    <scope>NUCLEOTIDE SEQUENCE</scope>
    <source>
        <strain evidence="2">VKM Ac-1321</strain>
    </source>
</reference>
<accession>A0A9W6KJD5</accession>
<dbReference type="InterPro" id="IPR054209">
    <property type="entry name" value="DUF6916"/>
</dbReference>
<keyword evidence="3" id="KW-1185">Reference proteome</keyword>
<evidence type="ECO:0000259" key="1">
    <source>
        <dbReference type="Pfam" id="PF21880"/>
    </source>
</evidence>
<protein>
    <recommendedName>
        <fullName evidence="1">DUF6916 domain-containing protein</fullName>
    </recommendedName>
</protein>
<evidence type="ECO:0000313" key="2">
    <source>
        <dbReference type="EMBL" id="GLL00594.1"/>
    </source>
</evidence>
<dbReference type="AlphaFoldDB" id="A0A9W6KJD5"/>
<organism evidence="2 3">
    <name type="scientific">Dactylosporangium matsuzakiense</name>
    <dbReference type="NCBI Taxonomy" id="53360"/>
    <lineage>
        <taxon>Bacteria</taxon>
        <taxon>Bacillati</taxon>
        <taxon>Actinomycetota</taxon>
        <taxon>Actinomycetes</taxon>
        <taxon>Micromonosporales</taxon>
        <taxon>Micromonosporaceae</taxon>
        <taxon>Dactylosporangium</taxon>
    </lineage>
</organism>
<gene>
    <name evidence="2" type="ORF">GCM10017581_023350</name>
</gene>
<dbReference type="Proteomes" id="UP001143480">
    <property type="component" value="Unassembled WGS sequence"/>
</dbReference>